<organism evidence="2 3">
    <name type="scientific">Promethearchaeum syntrophicum</name>
    <dbReference type="NCBI Taxonomy" id="2594042"/>
    <lineage>
        <taxon>Archaea</taxon>
        <taxon>Promethearchaeati</taxon>
        <taxon>Promethearchaeota</taxon>
        <taxon>Promethearchaeia</taxon>
        <taxon>Promethearchaeales</taxon>
        <taxon>Promethearchaeaceae</taxon>
        <taxon>Promethearchaeum</taxon>
    </lineage>
</organism>
<dbReference type="EC" id="2.3.2.-" evidence="2"/>
<evidence type="ECO:0000313" key="2">
    <source>
        <dbReference type="EMBL" id="QEE15501.1"/>
    </source>
</evidence>
<dbReference type="InterPro" id="IPR013024">
    <property type="entry name" value="GGCT-like"/>
</dbReference>
<dbReference type="InterPro" id="IPR036568">
    <property type="entry name" value="GGCT-like_sf"/>
</dbReference>
<dbReference type="OrthoDB" id="198684at2157"/>
<dbReference type="Proteomes" id="UP000321408">
    <property type="component" value="Chromosome"/>
</dbReference>
<dbReference type="GeneID" id="41329319"/>
<dbReference type="CDD" id="cd06661">
    <property type="entry name" value="GGCT_like"/>
    <property type="match status" value="1"/>
</dbReference>
<gene>
    <name evidence="2" type="ORF">DSAG12_01327</name>
</gene>
<dbReference type="Gene3D" id="3.10.490.10">
    <property type="entry name" value="Gamma-glutamyl cyclotransferase-like"/>
    <property type="match status" value="1"/>
</dbReference>
<dbReference type="RefSeq" id="WP_147662408.1">
    <property type="nucleotide sequence ID" value="NZ_CP042905.2"/>
</dbReference>
<dbReference type="InterPro" id="IPR009288">
    <property type="entry name" value="AIG2-like_dom"/>
</dbReference>
<name>A0A5B9D906_9ARCH</name>
<reference evidence="2 3" key="2">
    <citation type="journal article" date="2024" name="Int. J. Syst. Evol. Microbiol.">
        <title>Promethearchaeum syntrophicum gen. nov., sp. nov., an anaerobic, obligately syntrophic archaeon, the first isolate of the lineage 'Asgard' archaea, and proposal of the new archaeal phylum Promethearchaeota phyl. nov. and kingdom Promethearchaeati regn. nov.</title>
        <authorList>
            <person name="Imachi H."/>
            <person name="Nobu M.K."/>
            <person name="Kato S."/>
            <person name="Takaki Y."/>
            <person name="Miyazaki M."/>
            <person name="Miyata M."/>
            <person name="Ogawara M."/>
            <person name="Saito Y."/>
            <person name="Sakai S."/>
            <person name="Tahara Y.O."/>
            <person name="Takano Y."/>
            <person name="Tasumi E."/>
            <person name="Uematsu K."/>
            <person name="Yoshimura T."/>
            <person name="Itoh T."/>
            <person name="Ohkuma M."/>
            <person name="Takai K."/>
        </authorList>
    </citation>
    <scope>NUCLEOTIDE SEQUENCE [LARGE SCALE GENOMIC DNA]</scope>
    <source>
        <strain evidence="2 3">MK-D1</strain>
    </source>
</reference>
<evidence type="ECO:0000313" key="3">
    <source>
        <dbReference type="Proteomes" id="UP000321408"/>
    </source>
</evidence>
<reference evidence="2 3" key="1">
    <citation type="journal article" date="2020" name="Nature">
        <title>Isolation of an archaeon at the prokaryote-eukaryote interface.</title>
        <authorList>
            <person name="Imachi H."/>
            <person name="Nobu M.K."/>
            <person name="Nakahara N."/>
            <person name="Morono Y."/>
            <person name="Ogawara M."/>
            <person name="Takaki Y."/>
            <person name="Takano Y."/>
            <person name="Uematsu K."/>
            <person name="Ikuta T."/>
            <person name="Ito M."/>
            <person name="Matsui Y."/>
            <person name="Miyazaki M."/>
            <person name="Murata K."/>
            <person name="Saito Y."/>
            <person name="Sakai S."/>
            <person name="Song C."/>
            <person name="Tasumi E."/>
            <person name="Yamanaka Y."/>
            <person name="Yamaguchi T."/>
            <person name="Kamagata Y."/>
            <person name="Tamaki H."/>
            <person name="Takai K."/>
        </authorList>
    </citation>
    <scope>NUCLEOTIDE SEQUENCE [LARGE SCALE GENOMIC DNA]</scope>
    <source>
        <strain evidence="2 3">MK-D1</strain>
    </source>
</reference>
<keyword evidence="3" id="KW-1185">Reference proteome</keyword>
<sequence>MINKEENEQNVDLIVGYGTFITNKMFKFSKDVKICFVPKCRRIYVNTEHFPFALDDPSNDGFFALLFRVEHNEFKRLDFYEGVDAGLFYRKKIPILVKKDLNYVKKQAYIYLPTEKSISDHNLSLECDKEDKWIEKIRENPDVCEKFPELLEKNGNIIPNIKSLN</sequence>
<evidence type="ECO:0000259" key="1">
    <source>
        <dbReference type="Pfam" id="PF06094"/>
    </source>
</evidence>
<protein>
    <submittedName>
        <fullName evidence="2">Gamma-glutamylcyclotransferase family protein</fullName>
        <ecNumber evidence="2">2.3.2.-</ecNumber>
    </submittedName>
</protein>
<dbReference type="Pfam" id="PF06094">
    <property type="entry name" value="GGACT"/>
    <property type="match status" value="1"/>
</dbReference>
<dbReference type="KEGG" id="psyt:DSAG12_01327"/>
<dbReference type="AlphaFoldDB" id="A0A5B9D906"/>
<proteinExistence type="predicted"/>
<keyword evidence="2" id="KW-0012">Acyltransferase</keyword>
<feature type="domain" description="Gamma-glutamylcyclotransferase AIG2-like" evidence="1">
    <location>
        <begin position="36"/>
        <end position="117"/>
    </location>
</feature>
<accession>A0A5B9D906</accession>
<keyword evidence="2" id="KW-0808">Transferase</keyword>
<dbReference type="EMBL" id="CP042905">
    <property type="protein sequence ID" value="QEE15501.1"/>
    <property type="molecule type" value="Genomic_DNA"/>
</dbReference>
<dbReference type="SUPFAM" id="SSF110857">
    <property type="entry name" value="Gamma-glutamyl cyclotransferase-like"/>
    <property type="match status" value="1"/>
</dbReference>